<gene>
    <name evidence="1" type="ORF">M9H77_25158</name>
</gene>
<keyword evidence="2" id="KW-1185">Reference proteome</keyword>
<protein>
    <submittedName>
        <fullName evidence="1">Uncharacterized protein</fullName>
    </submittedName>
</protein>
<organism evidence="1 2">
    <name type="scientific">Catharanthus roseus</name>
    <name type="common">Madagascar periwinkle</name>
    <name type="synonym">Vinca rosea</name>
    <dbReference type="NCBI Taxonomy" id="4058"/>
    <lineage>
        <taxon>Eukaryota</taxon>
        <taxon>Viridiplantae</taxon>
        <taxon>Streptophyta</taxon>
        <taxon>Embryophyta</taxon>
        <taxon>Tracheophyta</taxon>
        <taxon>Spermatophyta</taxon>
        <taxon>Magnoliopsida</taxon>
        <taxon>eudicotyledons</taxon>
        <taxon>Gunneridae</taxon>
        <taxon>Pentapetalae</taxon>
        <taxon>asterids</taxon>
        <taxon>lamiids</taxon>
        <taxon>Gentianales</taxon>
        <taxon>Apocynaceae</taxon>
        <taxon>Rauvolfioideae</taxon>
        <taxon>Vinceae</taxon>
        <taxon>Catharanthinae</taxon>
        <taxon>Catharanthus</taxon>
    </lineage>
</organism>
<proteinExistence type="predicted"/>
<dbReference type="Proteomes" id="UP001060085">
    <property type="component" value="Linkage Group LG06"/>
</dbReference>
<name>A0ACC0A665_CATRO</name>
<evidence type="ECO:0000313" key="1">
    <source>
        <dbReference type="EMBL" id="KAI5656365.1"/>
    </source>
</evidence>
<evidence type="ECO:0000313" key="2">
    <source>
        <dbReference type="Proteomes" id="UP001060085"/>
    </source>
</evidence>
<dbReference type="EMBL" id="CM044706">
    <property type="protein sequence ID" value="KAI5656365.1"/>
    <property type="molecule type" value="Genomic_DNA"/>
</dbReference>
<reference evidence="2" key="1">
    <citation type="journal article" date="2023" name="Nat. Plants">
        <title>Single-cell RNA sequencing provides a high-resolution roadmap for understanding the multicellular compartmentation of specialized metabolism.</title>
        <authorList>
            <person name="Sun S."/>
            <person name="Shen X."/>
            <person name="Li Y."/>
            <person name="Li Y."/>
            <person name="Wang S."/>
            <person name="Li R."/>
            <person name="Zhang H."/>
            <person name="Shen G."/>
            <person name="Guo B."/>
            <person name="Wei J."/>
            <person name="Xu J."/>
            <person name="St-Pierre B."/>
            <person name="Chen S."/>
            <person name="Sun C."/>
        </authorList>
    </citation>
    <scope>NUCLEOTIDE SEQUENCE [LARGE SCALE GENOMIC DNA]</scope>
</reference>
<comment type="caution">
    <text evidence="1">The sequence shown here is derived from an EMBL/GenBank/DDBJ whole genome shotgun (WGS) entry which is preliminary data.</text>
</comment>
<sequence>MALVMRKFKRFYKKDFIKRGKNPPFRKGGQSSSLFKARCFKCNSTDHLVTDCSKAIEKEKGALEEKLEALKKKKKGKCLIGAWDQDTSESECDEKGNICFMVLENEVQASPSNSSTILDDDCDVDPSLMLIEINQPLYTQAMEKHAMEEEEIEEKQGNEQETQNLPQEVIYPKGHSKDEIIGDVSQGVRTRSDEEDDDDDPEDMDIEEEDSDEETEAEIQRRETRQKKQQERTEEGSSSGSMSQLMDMIVSLQTSMTTRFDAFDGRFEALDGKIDALDQKMTDTQERVKRLEQGGGDRDD</sequence>
<accession>A0ACC0A665</accession>